<reference evidence="1" key="1">
    <citation type="submission" date="2022-08" db="EMBL/GenBank/DDBJ databases">
        <authorList>
            <consortium name="DOE Joint Genome Institute"/>
            <person name="Min B."/>
            <person name="Riley R."/>
            <person name="Sierra-Patev S."/>
            <person name="Naranjo-Ortiz M."/>
            <person name="Looney B."/>
            <person name="Konkel Z."/>
            <person name="Slot J.C."/>
            <person name="Sakamoto Y."/>
            <person name="Steenwyk J.L."/>
            <person name="Rokas A."/>
            <person name="Carro J."/>
            <person name="Camarero S."/>
            <person name="Ferreira P."/>
            <person name="Molpeceres G."/>
            <person name="Ruiz-Duenas F.J."/>
            <person name="Serrano A."/>
            <person name="Henrissat B."/>
            <person name="Drula E."/>
            <person name="Hughes K.W."/>
            <person name="Mata J.L."/>
            <person name="Ishikawa N.K."/>
            <person name="Vargas-Isla R."/>
            <person name="Ushijima S."/>
            <person name="Smith C.A."/>
            <person name="Ahrendt S."/>
            <person name="Andreopoulos W."/>
            <person name="He G."/>
            <person name="Labutti K."/>
            <person name="Lipzen A."/>
            <person name="Ng V."/>
            <person name="Sandor L."/>
            <person name="Barry K."/>
            <person name="Martinez A.T."/>
            <person name="Xiao Y."/>
            <person name="Gibbons J.G."/>
            <person name="Terashima K."/>
            <person name="Hibbett D.S."/>
            <person name="Grigoriev I.V."/>
        </authorList>
    </citation>
    <scope>NUCLEOTIDE SEQUENCE</scope>
    <source>
        <strain evidence="1">TFB10827</strain>
    </source>
</reference>
<gene>
    <name evidence="1" type="ORF">F5050DRAFT_1813247</name>
</gene>
<keyword evidence="2" id="KW-1185">Reference proteome</keyword>
<protein>
    <recommendedName>
        <fullName evidence="3">KOW domain-containing protein</fullName>
    </recommendedName>
</protein>
<evidence type="ECO:0000313" key="2">
    <source>
        <dbReference type="Proteomes" id="UP001163828"/>
    </source>
</evidence>
<organism evidence="1 2">
    <name type="scientific">Lentinula boryana</name>
    <dbReference type="NCBI Taxonomy" id="40481"/>
    <lineage>
        <taxon>Eukaryota</taxon>
        <taxon>Fungi</taxon>
        <taxon>Dikarya</taxon>
        <taxon>Basidiomycota</taxon>
        <taxon>Agaricomycotina</taxon>
        <taxon>Agaricomycetes</taxon>
        <taxon>Agaricomycetidae</taxon>
        <taxon>Agaricales</taxon>
        <taxon>Marasmiineae</taxon>
        <taxon>Omphalotaceae</taxon>
        <taxon>Lentinula</taxon>
    </lineage>
</organism>
<accession>A0ABQ8PWW0</accession>
<name>A0ABQ8PWW0_9AGAR</name>
<evidence type="ECO:0008006" key="3">
    <source>
        <dbReference type="Google" id="ProtNLM"/>
    </source>
</evidence>
<evidence type="ECO:0000313" key="1">
    <source>
        <dbReference type="EMBL" id="KAJ3990920.1"/>
    </source>
</evidence>
<sequence>MNTGKLLHEFQPLLPKHKHFEVSTELLRLKIDKKPWMGAQVSVVKGHWKGFRGVVRDVMLRNVDRVKTPTASGVAVRVELNVSTTNRTMPREDIDYDFLHETSTGKLLAHVIPPSNHQSIFLPHSAYRPSSRGLPFRVSNSGMSTTNDNDNSTRSVTPPITDFERDYIFTGEWSVHHGVGVLGPEFPSLSTFQPPPNYFNNAHEQWRDETETEPIPAARQNHWLFHTKLQGISIRVDIQGTKYDTLSKQKSTRDGCYVKVVPQMGGGFMLNLVVSKPNTEKRLMVVIGGDEEHIGKFVHQIYHFYQGAKRPENMWFILGVVEFLTGEEVLSAERLELPPDKVEIVLETEELRKKSRALLGPARDAARLSLPEIRGI</sequence>
<comment type="caution">
    <text evidence="1">The sequence shown here is derived from an EMBL/GenBank/DDBJ whole genome shotgun (WGS) entry which is preliminary data.</text>
</comment>
<proteinExistence type="predicted"/>
<dbReference type="Proteomes" id="UP001163828">
    <property type="component" value="Unassembled WGS sequence"/>
</dbReference>
<dbReference type="EMBL" id="MU791326">
    <property type="protein sequence ID" value="KAJ3990920.1"/>
    <property type="molecule type" value="Genomic_DNA"/>
</dbReference>